<accession>A0AAU8G8F7</accession>
<dbReference type="RefSeq" id="WP_353714156.1">
    <property type="nucleotide sequence ID" value="NZ_CP159307.1"/>
</dbReference>
<proteinExistence type="predicted"/>
<reference evidence="1" key="1">
    <citation type="submission" date="2024-06" db="EMBL/GenBank/DDBJ databases">
        <title>A Novel Isolate, Dehalogenimonas sp. Strain 4OHTPN, Dechlorinates Aromatic 4 Hydroxy chlorothalonil by a Novel Reductive Dehalogenase.</title>
        <authorList>
            <person name="Liu G."/>
        </authorList>
    </citation>
    <scope>NUCLEOTIDE SEQUENCE</scope>
    <source>
        <strain evidence="1">4OHTPN</strain>
    </source>
</reference>
<evidence type="ECO:0000313" key="1">
    <source>
        <dbReference type="EMBL" id="XCH32891.1"/>
    </source>
</evidence>
<protein>
    <submittedName>
        <fullName evidence="1">Uncharacterized protein</fullName>
    </submittedName>
</protein>
<name>A0AAU8G8F7_9CHLR</name>
<gene>
    <name evidence="1" type="ORF">ABV300_06965</name>
</gene>
<sequence length="46" mass="4746">MELILVMGLLLGAVIAGGWGLETEFNRGVKPAAVSSVKAKTGTTEE</sequence>
<organism evidence="1">
    <name type="scientific">Dehalogenimonas sp. 4OHTPN</name>
    <dbReference type="NCBI Taxonomy" id="3166643"/>
    <lineage>
        <taxon>Bacteria</taxon>
        <taxon>Bacillati</taxon>
        <taxon>Chloroflexota</taxon>
        <taxon>Dehalococcoidia</taxon>
        <taxon>Dehalococcoidales</taxon>
        <taxon>Dehalococcoidaceae</taxon>
        <taxon>Dehalogenimonas</taxon>
    </lineage>
</organism>
<dbReference type="EMBL" id="CP159307">
    <property type="protein sequence ID" value="XCH32891.1"/>
    <property type="molecule type" value="Genomic_DNA"/>
</dbReference>
<dbReference type="AlphaFoldDB" id="A0AAU8G8F7"/>